<dbReference type="SUPFAM" id="SSF53098">
    <property type="entry name" value="Ribonuclease H-like"/>
    <property type="match status" value="1"/>
</dbReference>
<evidence type="ECO:0000256" key="2">
    <source>
        <dbReference type="ARBA" id="ARBA00022723"/>
    </source>
</evidence>
<keyword evidence="4" id="KW-0378">Hydrolase</keyword>
<evidence type="ECO:0000313" key="13">
    <source>
        <dbReference type="Proteomes" id="UP000232323"/>
    </source>
</evidence>
<dbReference type="InterPro" id="IPR001584">
    <property type="entry name" value="Integrase_cat-core"/>
</dbReference>
<dbReference type="OrthoDB" id="1250461at2759"/>
<keyword evidence="2" id="KW-0479">Metal-binding</keyword>
<evidence type="ECO:0000256" key="6">
    <source>
        <dbReference type="ARBA" id="ARBA00022908"/>
    </source>
</evidence>
<comment type="caution">
    <text evidence="12">The sequence shown here is derived from an EMBL/GenBank/DDBJ whole genome shotgun (WGS) entry which is preliminary data.</text>
</comment>
<evidence type="ECO:0000256" key="10">
    <source>
        <dbReference type="ARBA" id="ARBA00023268"/>
    </source>
</evidence>
<evidence type="ECO:0000256" key="8">
    <source>
        <dbReference type="ARBA" id="ARBA00022932"/>
    </source>
</evidence>
<dbReference type="AlphaFoldDB" id="A0A250XNN8"/>
<dbReference type="GO" id="GO:0046872">
    <property type="term" value="F:metal ion binding"/>
    <property type="evidence" value="ECO:0007669"/>
    <property type="project" value="UniProtKB-KW"/>
</dbReference>
<name>A0A250XNN8_9CHLO</name>
<protein>
    <recommendedName>
        <fullName evidence="11">Integrase catalytic domain-containing protein</fullName>
    </recommendedName>
</protein>
<keyword evidence="9" id="KW-0233">DNA recombination</keyword>
<organism evidence="12 13">
    <name type="scientific">Chlamydomonas eustigma</name>
    <dbReference type="NCBI Taxonomy" id="1157962"/>
    <lineage>
        <taxon>Eukaryota</taxon>
        <taxon>Viridiplantae</taxon>
        <taxon>Chlorophyta</taxon>
        <taxon>core chlorophytes</taxon>
        <taxon>Chlorophyceae</taxon>
        <taxon>CS clade</taxon>
        <taxon>Chlamydomonadales</taxon>
        <taxon>Chlamydomonadaceae</taxon>
        <taxon>Chlamydomonas</taxon>
    </lineage>
</organism>
<keyword evidence="8" id="KW-0239">DNA-directed DNA polymerase</keyword>
<dbReference type="GO" id="GO:0003887">
    <property type="term" value="F:DNA-directed DNA polymerase activity"/>
    <property type="evidence" value="ECO:0007669"/>
    <property type="project" value="UniProtKB-KW"/>
</dbReference>
<evidence type="ECO:0000256" key="5">
    <source>
        <dbReference type="ARBA" id="ARBA00022842"/>
    </source>
</evidence>
<dbReference type="Gene3D" id="3.30.420.10">
    <property type="entry name" value="Ribonuclease H-like superfamily/Ribonuclease H"/>
    <property type="match status" value="1"/>
</dbReference>
<dbReference type="Proteomes" id="UP000232323">
    <property type="component" value="Unassembled WGS sequence"/>
</dbReference>
<keyword evidence="1" id="KW-0540">Nuclease</keyword>
<sequence length="255" mass="28632">MVGFDRYKARIVVKGYAQRAGIDFDDTWAPVSKLESVRSFLATVATRNWTVHQVDVKTAFLNAELTEEIYIRLPEEVDGGTQVYRLRKALYGLKQASRAWYEKLKDMMTSFGWTASDADLAFFWRETAAAGYEGLTTPIITLTKEQINAFQCEACVANKQIRPSFPTSSTRFGKGKCLHIDLCGPLRAEGPDGEFYMLSVIDDGTRYGAVRFLPRKSDAADCTAIELQKLFQTQMGVPTTIMRFDNGKELTSTIV</sequence>
<keyword evidence="10" id="KW-0511">Multifunctional enzyme</keyword>
<dbReference type="GO" id="GO:0006310">
    <property type="term" value="P:DNA recombination"/>
    <property type="evidence" value="ECO:0007669"/>
    <property type="project" value="UniProtKB-KW"/>
</dbReference>
<dbReference type="InterPro" id="IPR039537">
    <property type="entry name" value="Retrotran_Ty1/copia-like"/>
</dbReference>
<keyword evidence="6" id="KW-0229">DNA integration</keyword>
<keyword evidence="8" id="KW-0548">Nucleotidyltransferase</keyword>
<evidence type="ECO:0000256" key="4">
    <source>
        <dbReference type="ARBA" id="ARBA00022801"/>
    </source>
</evidence>
<dbReference type="GO" id="GO:0004519">
    <property type="term" value="F:endonuclease activity"/>
    <property type="evidence" value="ECO:0007669"/>
    <property type="project" value="UniProtKB-KW"/>
</dbReference>
<evidence type="ECO:0000259" key="11">
    <source>
        <dbReference type="PROSITE" id="PS50994"/>
    </source>
</evidence>
<evidence type="ECO:0000256" key="1">
    <source>
        <dbReference type="ARBA" id="ARBA00022722"/>
    </source>
</evidence>
<dbReference type="InterPro" id="IPR036397">
    <property type="entry name" value="RNaseH_sf"/>
</dbReference>
<gene>
    <name evidence="12" type="ORF">CEUSTIGMA_g11980.t1</name>
</gene>
<proteinExistence type="predicted"/>
<dbReference type="PROSITE" id="PS50994">
    <property type="entry name" value="INTEGRASE"/>
    <property type="match status" value="1"/>
</dbReference>
<dbReference type="Pfam" id="PF07727">
    <property type="entry name" value="RVT_2"/>
    <property type="match status" value="1"/>
</dbReference>
<keyword evidence="7" id="KW-0695">RNA-directed DNA polymerase</keyword>
<reference evidence="12 13" key="1">
    <citation type="submission" date="2017-08" db="EMBL/GenBank/DDBJ databases">
        <title>Acidophilic green algal genome provides insights into adaptation to an acidic environment.</title>
        <authorList>
            <person name="Hirooka S."/>
            <person name="Hirose Y."/>
            <person name="Kanesaki Y."/>
            <person name="Higuchi S."/>
            <person name="Fujiwara T."/>
            <person name="Onuma R."/>
            <person name="Era A."/>
            <person name="Ohbayashi R."/>
            <person name="Uzuka A."/>
            <person name="Nozaki H."/>
            <person name="Yoshikawa H."/>
            <person name="Miyagishima S.Y."/>
        </authorList>
    </citation>
    <scope>NUCLEOTIDE SEQUENCE [LARGE SCALE GENOMIC DNA]</scope>
    <source>
        <strain evidence="12 13">NIES-2499</strain>
    </source>
</reference>
<evidence type="ECO:0000256" key="3">
    <source>
        <dbReference type="ARBA" id="ARBA00022759"/>
    </source>
</evidence>
<dbReference type="PANTHER" id="PTHR42648">
    <property type="entry name" value="TRANSPOSASE, PUTATIVE-RELATED"/>
    <property type="match status" value="1"/>
</dbReference>
<feature type="domain" description="Integrase catalytic" evidence="11">
    <location>
        <begin position="162"/>
        <end position="255"/>
    </location>
</feature>
<dbReference type="STRING" id="1157962.A0A250XNN8"/>
<keyword evidence="5" id="KW-0460">Magnesium</keyword>
<evidence type="ECO:0000256" key="9">
    <source>
        <dbReference type="ARBA" id="ARBA00023172"/>
    </source>
</evidence>
<dbReference type="EMBL" id="BEGY01000128">
    <property type="protein sequence ID" value="GAX84559.1"/>
    <property type="molecule type" value="Genomic_DNA"/>
</dbReference>
<accession>A0A250XNN8</accession>
<dbReference type="InterPro" id="IPR012337">
    <property type="entry name" value="RNaseH-like_sf"/>
</dbReference>
<evidence type="ECO:0000313" key="12">
    <source>
        <dbReference type="EMBL" id="GAX84559.1"/>
    </source>
</evidence>
<dbReference type="GO" id="GO:0003964">
    <property type="term" value="F:RNA-directed DNA polymerase activity"/>
    <property type="evidence" value="ECO:0007669"/>
    <property type="project" value="UniProtKB-KW"/>
</dbReference>
<dbReference type="GO" id="GO:0003676">
    <property type="term" value="F:nucleic acid binding"/>
    <property type="evidence" value="ECO:0007669"/>
    <property type="project" value="InterPro"/>
</dbReference>
<dbReference type="GO" id="GO:0016787">
    <property type="term" value="F:hydrolase activity"/>
    <property type="evidence" value="ECO:0007669"/>
    <property type="project" value="UniProtKB-KW"/>
</dbReference>
<evidence type="ECO:0000256" key="7">
    <source>
        <dbReference type="ARBA" id="ARBA00022918"/>
    </source>
</evidence>
<keyword evidence="13" id="KW-1185">Reference proteome</keyword>
<keyword evidence="3" id="KW-0255">Endonuclease</keyword>
<dbReference type="GO" id="GO:0015074">
    <property type="term" value="P:DNA integration"/>
    <property type="evidence" value="ECO:0007669"/>
    <property type="project" value="UniProtKB-KW"/>
</dbReference>
<dbReference type="PANTHER" id="PTHR42648:SF11">
    <property type="entry name" value="TRANSPOSON TY4-P GAG-POL POLYPROTEIN"/>
    <property type="match status" value="1"/>
</dbReference>
<dbReference type="InterPro" id="IPR013103">
    <property type="entry name" value="RVT_2"/>
</dbReference>
<keyword evidence="8" id="KW-0808">Transferase</keyword>